<organism evidence="1 2">
    <name type="scientific">Diphasiastrum complanatum</name>
    <name type="common">Issler's clubmoss</name>
    <name type="synonym">Lycopodium complanatum</name>
    <dbReference type="NCBI Taxonomy" id="34168"/>
    <lineage>
        <taxon>Eukaryota</taxon>
        <taxon>Viridiplantae</taxon>
        <taxon>Streptophyta</taxon>
        <taxon>Embryophyta</taxon>
        <taxon>Tracheophyta</taxon>
        <taxon>Lycopodiopsida</taxon>
        <taxon>Lycopodiales</taxon>
        <taxon>Lycopodiaceae</taxon>
        <taxon>Lycopodioideae</taxon>
        <taxon>Diphasiastrum</taxon>
    </lineage>
</organism>
<sequence>MLSLALSLATRGQGKSREMLVEEQMETAGGEDVTVAEHGIPGLVIHPDDSVTRSPMVPDVPAKSQAEQGEIASRDVIIDSSASSCIWARLFVPNNVSTPLSSATPERLPVVVFFHGGAFVVLSAATGLYHQFCEKLAKEANVIVLSVNYGLAPEHRLPAAYDDAFSAIKWLQSQGVALYHGGDPDPWLALHADFSSIFVMGDSAGGNIAYHLSLRLAHEDIKPLRVKGLVLIQPSFGGTLKGAEGSTCIGNRRLWRLALPPGAEMDHFFCNPTSQPPSTVQNLVLPRTAVLLGGLDRMHDKQHEFVTWLMSAKQDVELTEFKNATHGFYLFPRDDTPAFFEKVLYFIHRTEESKDSS</sequence>
<evidence type="ECO:0000313" key="1">
    <source>
        <dbReference type="EMBL" id="KAJ7566769.1"/>
    </source>
</evidence>
<reference evidence="2" key="1">
    <citation type="journal article" date="2024" name="Proc. Natl. Acad. Sci. U.S.A.">
        <title>Extraordinary preservation of gene collinearity over three hundred million years revealed in homosporous lycophytes.</title>
        <authorList>
            <person name="Li C."/>
            <person name="Wickell D."/>
            <person name="Kuo L.Y."/>
            <person name="Chen X."/>
            <person name="Nie B."/>
            <person name="Liao X."/>
            <person name="Peng D."/>
            <person name="Ji J."/>
            <person name="Jenkins J."/>
            <person name="Williams M."/>
            <person name="Shu S."/>
            <person name="Plott C."/>
            <person name="Barry K."/>
            <person name="Rajasekar S."/>
            <person name="Grimwood J."/>
            <person name="Han X."/>
            <person name="Sun S."/>
            <person name="Hou Z."/>
            <person name="He W."/>
            <person name="Dai G."/>
            <person name="Sun C."/>
            <person name="Schmutz J."/>
            <person name="Leebens-Mack J.H."/>
            <person name="Li F.W."/>
            <person name="Wang L."/>
        </authorList>
    </citation>
    <scope>NUCLEOTIDE SEQUENCE [LARGE SCALE GENOMIC DNA]</scope>
    <source>
        <strain evidence="2">cv. PW_Plant_1</strain>
    </source>
</reference>
<protein>
    <submittedName>
        <fullName evidence="1">Uncharacterized protein</fullName>
    </submittedName>
</protein>
<gene>
    <name evidence="1" type="ORF">O6H91_02G117800</name>
</gene>
<accession>A0ACC2EJU3</accession>
<name>A0ACC2EJU3_DIPCM</name>
<dbReference type="EMBL" id="CM055093">
    <property type="protein sequence ID" value="KAJ7566769.1"/>
    <property type="molecule type" value="Genomic_DNA"/>
</dbReference>
<dbReference type="Proteomes" id="UP001162992">
    <property type="component" value="Chromosome 2"/>
</dbReference>
<comment type="caution">
    <text evidence="1">The sequence shown here is derived from an EMBL/GenBank/DDBJ whole genome shotgun (WGS) entry which is preliminary data.</text>
</comment>
<keyword evidence="2" id="KW-1185">Reference proteome</keyword>
<proteinExistence type="predicted"/>
<evidence type="ECO:0000313" key="2">
    <source>
        <dbReference type="Proteomes" id="UP001162992"/>
    </source>
</evidence>